<keyword evidence="10" id="KW-0902">Two-component regulatory system</keyword>
<dbReference type="InterPro" id="IPR003661">
    <property type="entry name" value="HisK_dim/P_dom"/>
</dbReference>
<dbReference type="InterPro" id="IPR003594">
    <property type="entry name" value="HATPase_dom"/>
</dbReference>
<dbReference type="Gene3D" id="6.10.340.10">
    <property type="match status" value="1"/>
</dbReference>
<dbReference type="Proteomes" id="UP000824106">
    <property type="component" value="Unassembled WGS sequence"/>
</dbReference>
<dbReference type="SUPFAM" id="SSF55874">
    <property type="entry name" value="ATPase domain of HSP90 chaperone/DNA topoisomerase II/histidine kinase"/>
    <property type="match status" value="1"/>
</dbReference>
<dbReference type="Pfam" id="PF00512">
    <property type="entry name" value="HisKA"/>
    <property type="match status" value="1"/>
</dbReference>
<evidence type="ECO:0000256" key="6">
    <source>
        <dbReference type="ARBA" id="ARBA00022679"/>
    </source>
</evidence>
<dbReference type="EC" id="2.7.13.3" evidence="3"/>
<dbReference type="SMART" id="SM00304">
    <property type="entry name" value="HAMP"/>
    <property type="match status" value="1"/>
</dbReference>
<evidence type="ECO:0000313" key="15">
    <source>
        <dbReference type="EMBL" id="HIZ70864.1"/>
    </source>
</evidence>
<dbReference type="InterPro" id="IPR041610">
    <property type="entry name" value="ArlS_N"/>
</dbReference>
<proteinExistence type="predicted"/>
<dbReference type="SMART" id="SM00387">
    <property type="entry name" value="HATPase_c"/>
    <property type="match status" value="1"/>
</dbReference>
<dbReference type="InterPro" id="IPR050398">
    <property type="entry name" value="HssS/ArlS-like"/>
</dbReference>
<evidence type="ECO:0000259" key="14">
    <source>
        <dbReference type="PROSITE" id="PS50885"/>
    </source>
</evidence>
<evidence type="ECO:0000256" key="4">
    <source>
        <dbReference type="ARBA" id="ARBA00015735"/>
    </source>
</evidence>
<comment type="subcellular location">
    <subcellularLocation>
        <location evidence="2">Membrane</location>
        <topology evidence="2">Multi-pass membrane protein</topology>
    </subcellularLocation>
</comment>
<dbReference type="EMBL" id="DXAZ01000052">
    <property type="protein sequence ID" value="HIZ70864.1"/>
    <property type="molecule type" value="Genomic_DNA"/>
</dbReference>
<dbReference type="InterPro" id="IPR004358">
    <property type="entry name" value="Sig_transdc_His_kin-like_C"/>
</dbReference>
<evidence type="ECO:0000313" key="16">
    <source>
        <dbReference type="Proteomes" id="UP000824106"/>
    </source>
</evidence>
<dbReference type="CDD" id="cd00082">
    <property type="entry name" value="HisKA"/>
    <property type="match status" value="1"/>
</dbReference>
<dbReference type="SUPFAM" id="SSF47384">
    <property type="entry name" value="Homodimeric domain of signal transducing histidine kinase"/>
    <property type="match status" value="1"/>
</dbReference>
<reference evidence="15" key="1">
    <citation type="journal article" date="2021" name="PeerJ">
        <title>Extensive microbial diversity within the chicken gut microbiome revealed by metagenomics and culture.</title>
        <authorList>
            <person name="Gilroy R."/>
            <person name="Ravi A."/>
            <person name="Getino M."/>
            <person name="Pursley I."/>
            <person name="Horton D.L."/>
            <person name="Alikhan N.F."/>
            <person name="Baker D."/>
            <person name="Gharbi K."/>
            <person name="Hall N."/>
            <person name="Watson M."/>
            <person name="Adriaenssens E.M."/>
            <person name="Foster-Nyarko E."/>
            <person name="Jarju S."/>
            <person name="Secka A."/>
            <person name="Antonio M."/>
            <person name="Oren A."/>
            <person name="Chaudhuri R.R."/>
            <person name="La Ragione R."/>
            <person name="Hildebrand F."/>
            <person name="Pallen M.J."/>
        </authorList>
    </citation>
    <scope>NUCLEOTIDE SEQUENCE</scope>
    <source>
        <strain evidence="15">CHK169-4300</strain>
    </source>
</reference>
<evidence type="ECO:0000256" key="3">
    <source>
        <dbReference type="ARBA" id="ARBA00012438"/>
    </source>
</evidence>
<evidence type="ECO:0000256" key="12">
    <source>
        <dbReference type="SAM" id="Phobius"/>
    </source>
</evidence>
<evidence type="ECO:0000256" key="11">
    <source>
        <dbReference type="ARBA" id="ARBA00023136"/>
    </source>
</evidence>
<dbReference type="AlphaFoldDB" id="A0A9D2G0M1"/>
<dbReference type="PRINTS" id="PR00344">
    <property type="entry name" value="BCTRLSENSOR"/>
</dbReference>
<feature type="domain" description="Histidine kinase" evidence="13">
    <location>
        <begin position="280"/>
        <end position="499"/>
    </location>
</feature>
<dbReference type="Pfam" id="PF00672">
    <property type="entry name" value="HAMP"/>
    <property type="match status" value="1"/>
</dbReference>
<keyword evidence="6" id="KW-0808">Transferase</keyword>
<evidence type="ECO:0000259" key="13">
    <source>
        <dbReference type="PROSITE" id="PS50109"/>
    </source>
</evidence>
<organism evidence="15 16">
    <name type="scientific">Candidatus Atopostipes pullistercoris</name>
    <dbReference type="NCBI Taxonomy" id="2838467"/>
    <lineage>
        <taxon>Bacteria</taxon>
        <taxon>Bacillati</taxon>
        <taxon>Bacillota</taxon>
        <taxon>Bacilli</taxon>
        <taxon>Lactobacillales</taxon>
        <taxon>Carnobacteriaceae</taxon>
        <taxon>Atopostipes</taxon>
    </lineage>
</organism>
<dbReference type="Gene3D" id="3.30.565.10">
    <property type="entry name" value="Histidine kinase-like ATPase, C-terminal domain"/>
    <property type="match status" value="1"/>
</dbReference>
<dbReference type="CDD" id="cd06225">
    <property type="entry name" value="HAMP"/>
    <property type="match status" value="1"/>
</dbReference>
<keyword evidence="9 12" id="KW-1133">Transmembrane helix</keyword>
<dbReference type="FunFam" id="3.30.565.10:FF:000006">
    <property type="entry name" value="Sensor histidine kinase WalK"/>
    <property type="match status" value="1"/>
</dbReference>
<evidence type="ECO:0000256" key="9">
    <source>
        <dbReference type="ARBA" id="ARBA00022989"/>
    </source>
</evidence>
<dbReference type="PANTHER" id="PTHR45528:SF12">
    <property type="entry name" value="SENSOR HISTIDINE KINASE ARSS"/>
    <property type="match status" value="1"/>
</dbReference>
<dbReference type="SMART" id="SM00388">
    <property type="entry name" value="HisKA"/>
    <property type="match status" value="1"/>
</dbReference>
<keyword evidence="5" id="KW-0597">Phosphoprotein</keyword>
<feature type="domain" description="HAMP" evidence="14">
    <location>
        <begin position="218"/>
        <end position="272"/>
    </location>
</feature>
<dbReference type="FunFam" id="1.10.287.130:FF:000001">
    <property type="entry name" value="Two-component sensor histidine kinase"/>
    <property type="match status" value="1"/>
</dbReference>
<comment type="caution">
    <text evidence="15">The sequence shown here is derived from an EMBL/GenBank/DDBJ whole genome shotgun (WGS) entry which is preliminary data.</text>
</comment>
<gene>
    <name evidence="15" type="ORF">H9808_03775</name>
</gene>
<keyword evidence="11 12" id="KW-0472">Membrane</keyword>
<sequence>MIKLLNRKKNRKKETGSTVRVRWTFLTMGVIFLTFSIFSYILLNTFQRVMLDNETDEMRNLSEELVTRFSNHYYPLTEEATTSMLDEPEIETGPIPAPQFRIEKREEFAPPVSLTKGGIIVKVYNPDEDLIYQTDTQSFRFLPSKEERVTEISGPYGKALSLVVPVHSTYNNRLLGYVQVIQTLKGYHEMTNDIRQSIIIIGIIALIFSSIIGGLLINSFVRPITNLTTAMESIQKNLDSDVRLNEGDKNNEFSKLARTYNEMVDLMQKNITNQREFVEDVSHELRTPVAIVEGHLKMLDRWGKEDPQILEESISASLTETQRMKTLVKEMLDLSRAKEIDVYYKNERTNIIQLLKQLVTNFRMLYPDFQFIVDDDVNEDVFVNMYRNHLEQVFVNILDNAVKYSTDRKEVHVSISSSKEGEQVDIAIQDYGSGISEEDLSKIFNRFYRVDKARSREKGGTGLGLPIVKELLESYGGQVHVSSQLDYGTIFRIQLPIIDKETTPEA</sequence>
<protein>
    <recommendedName>
        <fullName evidence="4">Signal transduction histidine-protein kinase ArlS</fullName>
        <ecNumber evidence="3">2.7.13.3</ecNumber>
    </recommendedName>
</protein>
<dbReference type="PANTHER" id="PTHR45528">
    <property type="entry name" value="SENSOR HISTIDINE KINASE CPXA"/>
    <property type="match status" value="1"/>
</dbReference>
<evidence type="ECO:0000256" key="2">
    <source>
        <dbReference type="ARBA" id="ARBA00004141"/>
    </source>
</evidence>
<dbReference type="InterPro" id="IPR036097">
    <property type="entry name" value="HisK_dim/P_sf"/>
</dbReference>
<dbReference type="InterPro" id="IPR036890">
    <property type="entry name" value="HATPase_C_sf"/>
</dbReference>
<keyword evidence="8 15" id="KW-0418">Kinase</keyword>
<dbReference type="GO" id="GO:0016020">
    <property type="term" value="C:membrane"/>
    <property type="evidence" value="ECO:0007669"/>
    <property type="project" value="UniProtKB-SubCell"/>
</dbReference>
<comment type="catalytic activity">
    <reaction evidence="1">
        <text>ATP + protein L-histidine = ADP + protein N-phospho-L-histidine.</text>
        <dbReference type="EC" id="2.7.13.3"/>
    </reaction>
</comment>
<evidence type="ECO:0000256" key="8">
    <source>
        <dbReference type="ARBA" id="ARBA00022777"/>
    </source>
</evidence>
<dbReference type="GO" id="GO:0000155">
    <property type="term" value="F:phosphorelay sensor kinase activity"/>
    <property type="evidence" value="ECO:0007669"/>
    <property type="project" value="InterPro"/>
</dbReference>
<dbReference type="Pfam" id="PF02518">
    <property type="entry name" value="HATPase_c"/>
    <property type="match status" value="1"/>
</dbReference>
<feature type="transmembrane region" description="Helical" evidence="12">
    <location>
        <begin position="21"/>
        <end position="43"/>
    </location>
</feature>
<dbReference type="PROSITE" id="PS50109">
    <property type="entry name" value="HIS_KIN"/>
    <property type="match status" value="1"/>
</dbReference>
<dbReference type="InterPro" id="IPR005467">
    <property type="entry name" value="His_kinase_dom"/>
</dbReference>
<evidence type="ECO:0000256" key="10">
    <source>
        <dbReference type="ARBA" id="ARBA00023012"/>
    </source>
</evidence>
<dbReference type="Gene3D" id="1.10.287.130">
    <property type="match status" value="1"/>
</dbReference>
<dbReference type="InterPro" id="IPR003660">
    <property type="entry name" value="HAMP_dom"/>
</dbReference>
<feature type="transmembrane region" description="Helical" evidence="12">
    <location>
        <begin position="198"/>
        <end position="221"/>
    </location>
</feature>
<reference evidence="15" key="2">
    <citation type="submission" date="2021-04" db="EMBL/GenBank/DDBJ databases">
        <authorList>
            <person name="Gilroy R."/>
        </authorList>
    </citation>
    <scope>NUCLEOTIDE SEQUENCE</scope>
    <source>
        <strain evidence="15">CHK169-4300</strain>
    </source>
</reference>
<evidence type="ECO:0000256" key="1">
    <source>
        <dbReference type="ARBA" id="ARBA00000085"/>
    </source>
</evidence>
<evidence type="ECO:0000256" key="5">
    <source>
        <dbReference type="ARBA" id="ARBA00022553"/>
    </source>
</evidence>
<dbReference type="Pfam" id="PF18719">
    <property type="entry name" value="ArlS_N"/>
    <property type="match status" value="1"/>
</dbReference>
<keyword evidence="7 12" id="KW-0812">Transmembrane</keyword>
<name>A0A9D2G0M1_9LACT</name>
<dbReference type="PROSITE" id="PS50885">
    <property type="entry name" value="HAMP"/>
    <property type="match status" value="1"/>
</dbReference>
<accession>A0A9D2G0M1</accession>
<evidence type="ECO:0000256" key="7">
    <source>
        <dbReference type="ARBA" id="ARBA00022692"/>
    </source>
</evidence>